<dbReference type="InterPro" id="IPR036047">
    <property type="entry name" value="F-box-like_dom_sf"/>
</dbReference>
<dbReference type="InterPro" id="IPR001810">
    <property type="entry name" value="F-box_dom"/>
</dbReference>
<dbReference type="AlphaFoldDB" id="A0AAD4PEQ2"/>
<dbReference type="InterPro" id="IPR050796">
    <property type="entry name" value="SCF_F-box_component"/>
</dbReference>
<dbReference type="SUPFAM" id="SSF81383">
    <property type="entry name" value="F-box domain"/>
    <property type="match status" value="1"/>
</dbReference>
<comment type="caution">
    <text evidence="2">The sequence shown here is derived from an EMBL/GenBank/DDBJ whole genome shotgun (WGS) entry which is preliminary data.</text>
</comment>
<dbReference type="CDD" id="cd22157">
    <property type="entry name" value="F-box_AtFBW1-like"/>
    <property type="match status" value="1"/>
</dbReference>
<evidence type="ECO:0000313" key="3">
    <source>
        <dbReference type="Proteomes" id="UP001190926"/>
    </source>
</evidence>
<evidence type="ECO:0000313" key="2">
    <source>
        <dbReference type="EMBL" id="KAH6836486.1"/>
    </source>
</evidence>
<reference evidence="2 3" key="1">
    <citation type="journal article" date="2021" name="Nat. Commun.">
        <title>Incipient diploidization of the medicinal plant Perilla within 10,000 years.</title>
        <authorList>
            <person name="Zhang Y."/>
            <person name="Shen Q."/>
            <person name="Leng L."/>
            <person name="Zhang D."/>
            <person name="Chen S."/>
            <person name="Shi Y."/>
            <person name="Ning Z."/>
            <person name="Chen S."/>
        </authorList>
    </citation>
    <scope>NUCLEOTIDE SEQUENCE [LARGE SCALE GENOMIC DNA]</scope>
    <source>
        <strain evidence="3">cv. PC099</strain>
    </source>
</reference>
<feature type="domain" description="F-box" evidence="1">
    <location>
        <begin position="30"/>
        <end position="75"/>
    </location>
</feature>
<dbReference type="SMART" id="SM00256">
    <property type="entry name" value="FBOX"/>
    <property type="match status" value="1"/>
</dbReference>
<name>A0AAD4PEQ2_PERFH</name>
<dbReference type="Pfam" id="PF03478">
    <property type="entry name" value="Beta-prop_KIB1-4"/>
    <property type="match status" value="1"/>
</dbReference>
<dbReference type="Proteomes" id="UP001190926">
    <property type="component" value="Unassembled WGS sequence"/>
</dbReference>
<accession>A0AAD4PEQ2</accession>
<dbReference type="Gene3D" id="1.20.1280.50">
    <property type="match status" value="1"/>
</dbReference>
<dbReference type="PROSITE" id="PS50181">
    <property type="entry name" value="FBOX"/>
    <property type="match status" value="1"/>
</dbReference>
<dbReference type="PANTHER" id="PTHR31672:SF7">
    <property type="entry name" value="F-BOX DOMAIN-CONTAINING PROTEIN"/>
    <property type="match status" value="1"/>
</dbReference>
<dbReference type="EMBL" id="SDAM02000019">
    <property type="protein sequence ID" value="KAH6836486.1"/>
    <property type="molecule type" value="Genomic_DNA"/>
</dbReference>
<proteinExistence type="predicted"/>
<dbReference type="Pfam" id="PF00646">
    <property type="entry name" value="F-box"/>
    <property type="match status" value="1"/>
</dbReference>
<dbReference type="PANTHER" id="PTHR31672">
    <property type="entry name" value="BNACNNG10540D PROTEIN"/>
    <property type="match status" value="1"/>
</dbReference>
<protein>
    <recommendedName>
        <fullName evidence="1">F-box domain-containing protein</fullName>
    </recommendedName>
</protein>
<dbReference type="InterPro" id="IPR005174">
    <property type="entry name" value="KIB1-4_b-propeller"/>
</dbReference>
<sequence>MEALPLPCATLHSRKRRNISEMCEADESSRFPLNDLNQDLLERVLSWLPTPSFFRLTSVCKRWKSVADSASFKLACSRVPARHPWFFMVDSHSDHTQQPIVFDSAETNWKKLNHNQDSSASTPVAAASAAGLLCFLRPEGAFIIINPVTGSSRHLDSPFPASQQPIRAIAMTSRGEGFELVTVSGDLPHLKFRRYCSITRGWEEEATLTMTRKADDGDCTPYFLSKCGNVVSTHIQRSPSKKYSSILIDDTLYYLSSSGTVVACNLTSKFVFEYPRLLPVSSEYSIDLVECGGRMFVVLLSEFLETASLRVWRWDETGKSWSQTAAMPPCMSHKLYGKKADINCSGGGDREMLVCVNSGGICRYVMCDLVENTWVELPSCCIDGQNKDFVSAFSFQPRIEALAG</sequence>
<organism evidence="2 3">
    <name type="scientific">Perilla frutescens var. hirtella</name>
    <name type="common">Perilla citriodora</name>
    <name type="synonym">Perilla setoyensis</name>
    <dbReference type="NCBI Taxonomy" id="608512"/>
    <lineage>
        <taxon>Eukaryota</taxon>
        <taxon>Viridiplantae</taxon>
        <taxon>Streptophyta</taxon>
        <taxon>Embryophyta</taxon>
        <taxon>Tracheophyta</taxon>
        <taxon>Spermatophyta</taxon>
        <taxon>Magnoliopsida</taxon>
        <taxon>eudicotyledons</taxon>
        <taxon>Gunneridae</taxon>
        <taxon>Pentapetalae</taxon>
        <taxon>asterids</taxon>
        <taxon>lamiids</taxon>
        <taxon>Lamiales</taxon>
        <taxon>Lamiaceae</taxon>
        <taxon>Nepetoideae</taxon>
        <taxon>Elsholtzieae</taxon>
        <taxon>Perilla</taxon>
    </lineage>
</organism>
<evidence type="ECO:0000259" key="1">
    <source>
        <dbReference type="PROSITE" id="PS50181"/>
    </source>
</evidence>
<keyword evidence="3" id="KW-1185">Reference proteome</keyword>
<gene>
    <name evidence="2" type="ORF">C2S53_001108</name>
</gene>